<organism evidence="1 2">
    <name type="scientific">Pisum sativum</name>
    <name type="common">Garden pea</name>
    <name type="synonym">Lathyrus oleraceus</name>
    <dbReference type="NCBI Taxonomy" id="3888"/>
    <lineage>
        <taxon>Eukaryota</taxon>
        <taxon>Viridiplantae</taxon>
        <taxon>Streptophyta</taxon>
        <taxon>Embryophyta</taxon>
        <taxon>Tracheophyta</taxon>
        <taxon>Spermatophyta</taxon>
        <taxon>Magnoliopsida</taxon>
        <taxon>eudicotyledons</taxon>
        <taxon>Gunneridae</taxon>
        <taxon>Pentapetalae</taxon>
        <taxon>rosids</taxon>
        <taxon>fabids</taxon>
        <taxon>Fabales</taxon>
        <taxon>Fabaceae</taxon>
        <taxon>Papilionoideae</taxon>
        <taxon>50 kb inversion clade</taxon>
        <taxon>NPAAA clade</taxon>
        <taxon>Hologalegina</taxon>
        <taxon>IRL clade</taxon>
        <taxon>Fabeae</taxon>
        <taxon>Lathyrus</taxon>
    </lineage>
</organism>
<dbReference type="AlphaFoldDB" id="A0A9D4WPH9"/>
<dbReference type="EMBL" id="JAMSHJ010000005">
    <property type="protein sequence ID" value="KAI5406121.1"/>
    <property type="molecule type" value="Genomic_DNA"/>
</dbReference>
<dbReference type="Proteomes" id="UP001058974">
    <property type="component" value="Chromosome 5"/>
</dbReference>
<protein>
    <submittedName>
        <fullName evidence="1">Uncharacterized protein</fullName>
    </submittedName>
</protein>
<reference evidence="1 2" key="1">
    <citation type="journal article" date="2022" name="Nat. Genet.">
        <title>Improved pea reference genome and pan-genome highlight genomic features and evolutionary characteristics.</title>
        <authorList>
            <person name="Yang T."/>
            <person name="Liu R."/>
            <person name="Luo Y."/>
            <person name="Hu S."/>
            <person name="Wang D."/>
            <person name="Wang C."/>
            <person name="Pandey M.K."/>
            <person name="Ge S."/>
            <person name="Xu Q."/>
            <person name="Li N."/>
            <person name="Li G."/>
            <person name="Huang Y."/>
            <person name="Saxena R.K."/>
            <person name="Ji Y."/>
            <person name="Li M."/>
            <person name="Yan X."/>
            <person name="He Y."/>
            <person name="Liu Y."/>
            <person name="Wang X."/>
            <person name="Xiang C."/>
            <person name="Varshney R.K."/>
            <person name="Ding H."/>
            <person name="Gao S."/>
            <person name="Zong X."/>
        </authorList>
    </citation>
    <scope>NUCLEOTIDE SEQUENCE [LARGE SCALE GENOMIC DNA]</scope>
    <source>
        <strain evidence="1 2">cv. Zhongwan 6</strain>
    </source>
</reference>
<dbReference type="Gramene" id="Psat5g091960.1">
    <property type="protein sequence ID" value="Psat5g091960.1.cds1"/>
    <property type="gene ID" value="Psat5g091960"/>
</dbReference>
<evidence type="ECO:0000313" key="1">
    <source>
        <dbReference type="EMBL" id="KAI5406121.1"/>
    </source>
</evidence>
<dbReference type="Gramene" id="PSAT_LOCUS22828_t1">
    <property type="protein sequence ID" value="CAL5203781.1"/>
    <property type="gene ID" value="PSAT_LOCUS22828"/>
</dbReference>
<sequence>MENQNIVYRGWCPSNSYNYEVHEVTEPMLRKRNQRPRTHKKGHVAFKTVLEEDITPVEEEEAVVAENETVAERVNSFQSIDSKADAFIKMEHRRLEFARLRSLGLA</sequence>
<dbReference type="Gramene" id="Psat05G0275300-T1">
    <property type="protein sequence ID" value="KAI5406121.1"/>
    <property type="gene ID" value="KIW84_052753"/>
</dbReference>
<comment type="caution">
    <text evidence="1">The sequence shown here is derived from an EMBL/GenBank/DDBJ whole genome shotgun (WGS) entry which is preliminary data.</text>
</comment>
<keyword evidence="2" id="KW-1185">Reference proteome</keyword>
<gene>
    <name evidence="1" type="ORF">KIW84_052753</name>
</gene>
<evidence type="ECO:0000313" key="2">
    <source>
        <dbReference type="Proteomes" id="UP001058974"/>
    </source>
</evidence>
<name>A0A9D4WPH9_PEA</name>
<accession>A0A9D4WPH9</accession>
<proteinExistence type="predicted"/>